<dbReference type="Proteomes" id="UP001187192">
    <property type="component" value="Unassembled WGS sequence"/>
</dbReference>
<sequence length="60" mass="5940">MLEANLGRGFGAATLKRPGSPIANGPVHMGAPALPPPPLSRASTTPPSTPPPPPPPPSSK</sequence>
<feature type="region of interest" description="Disordered" evidence="1">
    <location>
        <begin position="1"/>
        <end position="60"/>
    </location>
</feature>
<reference evidence="2" key="1">
    <citation type="submission" date="2023-07" db="EMBL/GenBank/DDBJ databases">
        <title>draft genome sequence of fig (Ficus carica).</title>
        <authorList>
            <person name="Takahashi T."/>
            <person name="Nishimura K."/>
        </authorList>
    </citation>
    <scope>NUCLEOTIDE SEQUENCE</scope>
</reference>
<comment type="caution">
    <text evidence="2">The sequence shown here is derived from an EMBL/GenBank/DDBJ whole genome shotgun (WGS) entry which is preliminary data.</text>
</comment>
<protein>
    <submittedName>
        <fullName evidence="2">Uncharacterized protein</fullName>
    </submittedName>
</protein>
<evidence type="ECO:0000256" key="1">
    <source>
        <dbReference type="SAM" id="MobiDB-lite"/>
    </source>
</evidence>
<feature type="compositionally biased region" description="Pro residues" evidence="1">
    <location>
        <begin position="47"/>
        <end position="60"/>
    </location>
</feature>
<keyword evidence="3" id="KW-1185">Reference proteome</keyword>
<evidence type="ECO:0000313" key="2">
    <source>
        <dbReference type="EMBL" id="GMN25673.1"/>
    </source>
</evidence>
<evidence type="ECO:0000313" key="3">
    <source>
        <dbReference type="Proteomes" id="UP001187192"/>
    </source>
</evidence>
<gene>
    <name evidence="2" type="ORF">TIFTF001_001036</name>
</gene>
<organism evidence="2 3">
    <name type="scientific">Ficus carica</name>
    <name type="common">Common fig</name>
    <dbReference type="NCBI Taxonomy" id="3494"/>
    <lineage>
        <taxon>Eukaryota</taxon>
        <taxon>Viridiplantae</taxon>
        <taxon>Streptophyta</taxon>
        <taxon>Embryophyta</taxon>
        <taxon>Tracheophyta</taxon>
        <taxon>Spermatophyta</taxon>
        <taxon>Magnoliopsida</taxon>
        <taxon>eudicotyledons</taxon>
        <taxon>Gunneridae</taxon>
        <taxon>Pentapetalae</taxon>
        <taxon>rosids</taxon>
        <taxon>fabids</taxon>
        <taxon>Rosales</taxon>
        <taxon>Moraceae</taxon>
        <taxon>Ficeae</taxon>
        <taxon>Ficus</taxon>
    </lineage>
</organism>
<proteinExistence type="predicted"/>
<dbReference type="Gramene" id="FCD_00000910-RA">
    <property type="protein sequence ID" value="FCD_00000910-RA:cds"/>
    <property type="gene ID" value="FCD_00000910"/>
</dbReference>
<accession>A0AA88CL78</accession>
<name>A0AA88CL78_FICCA</name>
<dbReference type="AlphaFoldDB" id="A0AA88CL78"/>
<dbReference type="EMBL" id="BTGU01000001">
    <property type="protein sequence ID" value="GMN25673.1"/>
    <property type="molecule type" value="Genomic_DNA"/>
</dbReference>